<sequence>MHANASDSGALRFGQGHAGMALGMADAHAGYWSNDVVADLIASLVGGNLTILANKRVHTGWRSYTEDAEKSTSQGIHGFVDHLRDTK</sequence>
<evidence type="ECO:0000256" key="1">
    <source>
        <dbReference type="SAM" id="MobiDB-lite"/>
    </source>
</evidence>
<reference evidence="2 3" key="2">
    <citation type="submission" date="2018-06" db="EMBL/GenBank/DDBJ databases">
        <title>Metagenomic assembly of (sub)arctic Cyanobacteria and their associated microbiome from non-axenic cultures.</title>
        <authorList>
            <person name="Baurain D."/>
        </authorList>
    </citation>
    <scope>NUCLEOTIDE SEQUENCE [LARGE SCALE GENOMIC DNA]</scope>
    <source>
        <strain evidence="2">ULC066bin1</strain>
    </source>
</reference>
<accession>A0A2W4VUC2</accession>
<protein>
    <submittedName>
        <fullName evidence="2">Uncharacterized protein</fullName>
    </submittedName>
</protein>
<evidence type="ECO:0000313" key="2">
    <source>
        <dbReference type="EMBL" id="PZO36463.1"/>
    </source>
</evidence>
<comment type="caution">
    <text evidence="2">The sequence shown here is derived from an EMBL/GenBank/DDBJ whole genome shotgun (WGS) entry which is preliminary data.</text>
</comment>
<name>A0A2W4VUC2_9CYAN</name>
<dbReference type="AlphaFoldDB" id="A0A2W4VUC2"/>
<feature type="region of interest" description="Disordered" evidence="1">
    <location>
        <begin position="66"/>
        <end position="87"/>
    </location>
</feature>
<organism evidence="2 3">
    <name type="scientific">Pseudanabaena frigida</name>
    <dbReference type="NCBI Taxonomy" id="945775"/>
    <lineage>
        <taxon>Bacteria</taxon>
        <taxon>Bacillati</taxon>
        <taxon>Cyanobacteriota</taxon>
        <taxon>Cyanophyceae</taxon>
        <taxon>Pseudanabaenales</taxon>
        <taxon>Pseudanabaenaceae</taxon>
        <taxon>Pseudanabaena</taxon>
    </lineage>
</organism>
<reference evidence="2 3" key="1">
    <citation type="submission" date="2018-04" db="EMBL/GenBank/DDBJ databases">
        <authorList>
            <person name="Go L.Y."/>
            <person name="Mitchell J.A."/>
        </authorList>
    </citation>
    <scope>NUCLEOTIDE SEQUENCE [LARGE SCALE GENOMIC DNA]</scope>
    <source>
        <strain evidence="2">ULC066bin1</strain>
    </source>
</reference>
<evidence type="ECO:0000313" key="3">
    <source>
        <dbReference type="Proteomes" id="UP000249467"/>
    </source>
</evidence>
<proteinExistence type="predicted"/>
<dbReference type="Proteomes" id="UP000249467">
    <property type="component" value="Unassembled WGS sequence"/>
</dbReference>
<dbReference type="EMBL" id="QBML01000040">
    <property type="protein sequence ID" value="PZO36463.1"/>
    <property type="molecule type" value="Genomic_DNA"/>
</dbReference>
<gene>
    <name evidence="2" type="ORF">DCF19_21370</name>
</gene>